<evidence type="ECO:0000256" key="6">
    <source>
        <dbReference type="ARBA" id="ARBA00022723"/>
    </source>
</evidence>
<dbReference type="PANTHER" id="PTHR11817">
    <property type="entry name" value="PYRUVATE KINASE"/>
    <property type="match status" value="1"/>
</dbReference>
<name>A0A5N6RJD2_9ROSI</name>
<comment type="pathway">
    <text evidence="2">Carbohydrate degradation; glycolysis; pyruvate from D-glyceraldehyde 3-phosphate: step 5/5.</text>
</comment>
<evidence type="ECO:0000256" key="10">
    <source>
        <dbReference type="ARBA" id="ARBA00022842"/>
    </source>
</evidence>
<feature type="compositionally biased region" description="Basic and acidic residues" evidence="13">
    <location>
        <begin position="127"/>
        <end position="148"/>
    </location>
</feature>
<dbReference type="EC" id="2.7.1.40" evidence="4"/>
<sequence length="800" mass="87759">MTTLGALSVCVVANQQNQVVLEALMLLMDISILLVPLANCHLSGMLTFLCHLNFMDFKTSEVLSESSALQAIQTANLIQSAPSIVRGELKHLPCGLHVKQPTHNVQILATRGRNQRPRTLGFAVPNEKNKADRGSSHALADDHNEHSKDPDVVALASSLSSQAYFYPSSEQPGNRGSLLDKLKAVLLHVLASEQCNASRLELCHRNYLVSATNLIHYLALKCLDLEKLQEDLSSVGLFNLETINCNVLESLTAGIQLLENLKSNAEKIKENTAPGIDSQKRLDQQKNEKFTIHTMKKKASSNSELLLGPLQDDITTHIMVTVGQEAIESDTLITNLIKTGASIIRINCAHGNPSVWREIIRRVKRSSQKLEKPCRILMDLAGPKLRTGELMPGPCMVKISPKKNAIGNVSFPAQVWLCHKGTGPPPAHLNPDAVLFIDNQKFPSMLQVGDTVGFHDVRGRKRMLKISKRFDVFSGTGYVAECTKTAYVESGTKLHVKRKNGKFHIGRVVDVPAIEPFIRLRVGDLLVISRDSLCEQDELPGPTFGAHRIGCSSGFLFDSVKIGDPIAFDDGKIWGVIQGTSISEILVSITHAGPRGAKLGSEKSINFPESNVWVEGLTSKDLMDLDFVAAHADMVGVSFVRDVHDIVVLHQELEKRKLRKLGIVLKIETKSAFEKLPLMLLEAMKSPIPLGVMIARGDLAVECGWEKLADMQEEILSVCGAAHIPVIWASQVLESFVKSGVPARAEITDVANGRRASCIMLNKGKHIVEAVSFLNGILHRSSIKTKEEELKPLVLSSHLF</sequence>
<organism evidence="15 16">
    <name type="scientific">Carpinus fangiana</name>
    <dbReference type="NCBI Taxonomy" id="176857"/>
    <lineage>
        <taxon>Eukaryota</taxon>
        <taxon>Viridiplantae</taxon>
        <taxon>Streptophyta</taxon>
        <taxon>Embryophyta</taxon>
        <taxon>Tracheophyta</taxon>
        <taxon>Spermatophyta</taxon>
        <taxon>Magnoliopsida</taxon>
        <taxon>eudicotyledons</taxon>
        <taxon>Gunneridae</taxon>
        <taxon>Pentapetalae</taxon>
        <taxon>rosids</taxon>
        <taxon>fabids</taxon>
        <taxon>Fagales</taxon>
        <taxon>Betulaceae</taxon>
        <taxon>Carpinus</taxon>
    </lineage>
</organism>
<dbReference type="FunFam" id="3.20.20.60:FF:000051">
    <property type="entry name" value="Pyruvate kinase family protein"/>
    <property type="match status" value="1"/>
</dbReference>
<proteinExistence type="inferred from homology"/>
<dbReference type="SUPFAM" id="SSF50800">
    <property type="entry name" value="PK beta-barrel domain-like"/>
    <property type="match status" value="1"/>
</dbReference>
<dbReference type="GO" id="GO:0004743">
    <property type="term" value="F:pyruvate kinase activity"/>
    <property type="evidence" value="ECO:0007669"/>
    <property type="project" value="UniProtKB-EC"/>
</dbReference>
<keyword evidence="10" id="KW-0460">Magnesium</keyword>
<dbReference type="AlphaFoldDB" id="A0A5N6RJD2"/>
<evidence type="ECO:0000256" key="13">
    <source>
        <dbReference type="SAM" id="MobiDB-lite"/>
    </source>
</evidence>
<evidence type="ECO:0000256" key="9">
    <source>
        <dbReference type="ARBA" id="ARBA00022840"/>
    </source>
</evidence>
<dbReference type="InterPro" id="IPR015793">
    <property type="entry name" value="Pyrv_Knase_brl"/>
</dbReference>
<dbReference type="GO" id="GO:0005524">
    <property type="term" value="F:ATP binding"/>
    <property type="evidence" value="ECO:0007669"/>
    <property type="project" value="UniProtKB-KW"/>
</dbReference>
<dbReference type="Pfam" id="PF00224">
    <property type="entry name" value="PK"/>
    <property type="match status" value="2"/>
</dbReference>
<gene>
    <name evidence="15" type="ORF">FH972_016390</name>
</gene>
<evidence type="ECO:0000256" key="4">
    <source>
        <dbReference type="ARBA" id="ARBA00012142"/>
    </source>
</evidence>
<dbReference type="InterPro" id="IPR015813">
    <property type="entry name" value="Pyrv/PenolPyrv_kinase-like_dom"/>
</dbReference>
<dbReference type="GO" id="GO:0000287">
    <property type="term" value="F:magnesium ion binding"/>
    <property type="evidence" value="ECO:0007669"/>
    <property type="project" value="InterPro"/>
</dbReference>
<evidence type="ECO:0000256" key="3">
    <source>
        <dbReference type="ARBA" id="ARBA00008663"/>
    </source>
</evidence>
<keyword evidence="9" id="KW-0067">ATP-binding</keyword>
<evidence type="ECO:0000256" key="12">
    <source>
        <dbReference type="ARBA" id="ARBA00023317"/>
    </source>
</evidence>
<dbReference type="GO" id="GO:0016301">
    <property type="term" value="F:kinase activity"/>
    <property type="evidence" value="ECO:0007669"/>
    <property type="project" value="UniProtKB-KW"/>
</dbReference>
<dbReference type="GO" id="GO:0030955">
    <property type="term" value="F:potassium ion binding"/>
    <property type="evidence" value="ECO:0007669"/>
    <property type="project" value="InterPro"/>
</dbReference>
<dbReference type="Gene3D" id="3.20.20.60">
    <property type="entry name" value="Phosphoenolpyruvate-binding domains"/>
    <property type="match status" value="2"/>
</dbReference>
<dbReference type="Proteomes" id="UP000327013">
    <property type="component" value="Chromosome 6"/>
</dbReference>
<keyword evidence="16" id="KW-1185">Reference proteome</keyword>
<keyword evidence="12" id="KW-0670">Pyruvate</keyword>
<dbReference type="InterPro" id="IPR040442">
    <property type="entry name" value="Pyrv_kinase-like_dom_sf"/>
</dbReference>
<evidence type="ECO:0000256" key="11">
    <source>
        <dbReference type="ARBA" id="ARBA00023152"/>
    </source>
</evidence>
<dbReference type="UniPathway" id="UPA00109">
    <property type="reaction ID" value="UER00188"/>
</dbReference>
<keyword evidence="5" id="KW-0808">Transferase</keyword>
<feature type="domain" description="Pyruvate kinase barrel" evidence="14">
    <location>
        <begin position="316"/>
        <end position="401"/>
    </location>
</feature>
<dbReference type="InterPro" id="IPR001697">
    <property type="entry name" value="Pyr_Knase"/>
</dbReference>
<dbReference type="OrthoDB" id="1881597at2759"/>
<evidence type="ECO:0000313" key="16">
    <source>
        <dbReference type="Proteomes" id="UP000327013"/>
    </source>
</evidence>
<keyword evidence="6" id="KW-0479">Metal-binding</keyword>
<evidence type="ECO:0000256" key="2">
    <source>
        <dbReference type="ARBA" id="ARBA00004997"/>
    </source>
</evidence>
<reference evidence="15 16" key="1">
    <citation type="submission" date="2019-06" db="EMBL/GenBank/DDBJ databases">
        <title>A chromosomal-level reference genome of Carpinus fangiana (Coryloideae, Betulaceae).</title>
        <authorList>
            <person name="Yang X."/>
            <person name="Wang Z."/>
            <person name="Zhang L."/>
            <person name="Hao G."/>
            <person name="Liu J."/>
            <person name="Yang Y."/>
        </authorList>
    </citation>
    <scope>NUCLEOTIDE SEQUENCE [LARGE SCALE GENOMIC DNA]</scope>
    <source>
        <strain evidence="15">Cfa_2016G</strain>
        <tissue evidence="15">Leaf</tissue>
    </source>
</reference>
<comment type="similarity">
    <text evidence="3">Belongs to the pyruvate kinase family.</text>
</comment>
<protein>
    <recommendedName>
        <fullName evidence="4">pyruvate kinase</fullName>
        <ecNumber evidence="4">2.7.1.40</ecNumber>
    </recommendedName>
</protein>
<feature type="domain" description="Pyruvate kinase barrel" evidence="14">
    <location>
        <begin position="555"/>
        <end position="762"/>
    </location>
</feature>
<evidence type="ECO:0000313" key="15">
    <source>
        <dbReference type="EMBL" id="KAE8077871.1"/>
    </source>
</evidence>
<keyword evidence="11" id="KW-0324">Glycolysis</keyword>
<evidence type="ECO:0000256" key="8">
    <source>
        <dbReference type="ARBA" id="ARBA00022777"/>
    </source>
</evidence>
<evidence type="ECO:0000259" key="14">
    <source>
        <dbReference type="Pfam" id="PF00224"/>
    </source>
</evidence>
<accession>A0A5N6RJD2</accession>
<dbReference type="EMBL" id="CM017326">
    <property type="protein sequence ID" value="KAE8077871.1"/>
    <property type="molecule type" value="Genomic_DNA"/>
</dbReference>
<keyword evidence="7" id="KW-0547">Nucleotide-binding</keyword>
<keyword evidence="8" id="KW-0418">Kinase</keyword>
<evidence type="ECO:0000256" key="5">
    <source>
        <dbReference type="ARBA" id="ARBA00022679"/>
    </source>
</evidence>
<evidence type="ECO:0000256" key="1">
    <source>
        <dbReference type="ARBA" id="ARBA00001958"/>
    </source>
</evidence>
<dbReference type="SUPFAM" id="SSF51621">
    <property type="entry name" value="Phosphoenolpyruvate/pyruvate domain"/>
    <property type="match status" value="1"/>
</dbReference>
<comment type="cofactor">
    <cofactor evidence="1">
        <name>K(+)</name>
        <dbReference type="ChEBI" id="CHEBI:29103"/>
    </cofactor>
</comment>
<dbReference type="InterPro" id="IPR011037">
    <property type="entry name" value="Pyrv_Knase-like_insert_dom_sf"/>
</dbReference>
<evidence type="ECO:0000256" key="7">
    <source>
        <dbReference type="ARBA" id="ARBA00022741"/>
    </source>
</evidence>
<feature type="region of interest" description="Disordered" evidence="13">
    <location>
        <begin position="119"/>
        <end position="148"/>
    </location>
</feature>